<evidence type="ECO:0000313" key="2">
    <source>
        <dbReference type="EMBL" id="PRX41506.1"/>
    </source>
</evidence>
<dbReference type="AlphaFoldDB" id="A0A2T0LH43"/>
<keyword evidence="3" id="KW-1185">Reference proteome</keyword>
<reference evidence="2 3" key="1">
    <citation type="submission" date="2018-03" db="EMBL/GenBank/DDBJ databases">
        <title>Genomic Encyclopedia of Archaeal and Bacterial Type Strains, Phase II (KMG-II): from individual species to whole genera.</title>
        <authorList>
            <person name="Goeker M."/>
        </authorList>
    </citation>
    <scope>NUCLEOTIDE SEQUENCE [LARGE SCALE GENOMIC DNA]</scope>
    <source>
        <strain evidence="2 3">DSM 44946</strain>
    </source>
</reference>
<name>A0A2T0LH43_9BACL</name>
<organism evidence="2 3">
    <name type="scientific">Planifilum fimeticola</name>
    <dbReference type="NCBI Taxonomy" id="201975"/>
    <lineage>
        <taxon>Bacteria</taxon>
        <taxon>Bacillati</taxon>
        <taxon>Bacillota</taxon>
        <taxon>Bacilli</taxon>
        <taxon>Bacillales</taxon>
        <taxon>Thermoactinomycetaceae</taxon>
        <taxon>Planifilum</taxon>
    </lineage>
</organism>
<dbReference type="Gene3D" id="3.40.190.10">
    <property type="entry name" value="Periplasmic binding protein-like II"/>
    <property type="match status" value="2"/>
</dbReference>
<dbReference type="RefSeq" id="WP_170070373.1">
    <property type="nucleotide sequence ID" value="NZ_PVNE01000006.1"/>
</dbReference>
<dbReference type="SUPFAM" id="SSF53850">
    <property type="entry name" value="Periplasmic binding protein-like II"/>
    <property type="match status" value="1"/>
</dbReference>
<evidence type="ECO:0000256" key="1">
    <source>
        <dbReference type="SAM" id="SignalP"/>
    </source>
</evidence>
<dbReference type="CDD" id="cd13585">
    <property type="entry name" value="PBP2_TMBP_like"/>
    <property type="match status" value="1"/>
</dbReference>
<evidence type="ECO:0000313" key="3">
    <source>
        <dbReference type="Proteomes" id="UP000237797"/>
    </source>
</evidence>
<feature type="chain" id="PRO_5015671883" evidence="1">
    <location>
        <begin position="32"/>
        <end position="427"/>
    </location>
</feature>
<dbReference type="EMBL" id="PVNE01000006">
    <property type="protein sequence ID" value="PRX41506.1"/>
    <property type="molecule type" value="Genomic_DNA"/>
</dbReference>
<comment type="caution">
    <text evidence="2">The sequence shown here is derived from an EMBL/GenBank/DDBJ whole genome shotgun (WGS) entry which is preliminary data.</text>
</comment>
<keyword evidence="1" id="KW-0732">Signal</keyword>
<dbReference type="Proteomes" id="UP000237797">
    <property type="component" value="Unassembled WGS sequence"/>
</dbReference>
<sequence length="427" mass="47576">MKRFKGPFTSVAAVFLSVLLLLTGCGGGSTADREGDKVTIRFSWWTNPTRTKMTQEAIKLFEEKHPDIDVVMEYSSWDSYWQKLATQTAGGGAPDVMQMDGSQLRTYVEKGQLMDLSTTDVDTSGLSKETLELGKVDGKLYGLTTSINSQMFIYNPEIFKKAGVSFPEDNYTWEELAELCIRIHEKTGVYGMANEMEQTGLLSYFARTKGEELYDGNKIGLSKKTLTEWFQYWLDLQEKGGVPTAEENASYSHNDPSASPFIKEKTAINWLFLGTDPNYEQSLGKPIGRGLLPEWGNDNKPYPLHGAMFWSMSSKTKHPEAAAKLINFLENDPEVAKIFKTDRGIPANNENMKIVAESAEDETVKKQTDFMEKVKAVASPEKLAPPGSSEIADILKNLSQQVTFKEITPSQAAEEFIKQGNKALSQG</sequence>
<dbReference type="InterPro" id="IPR050490">
    <property type="entry name" value="Bact_solute-bd_prot1"/>
</dbReference>
<gene>
    <name evidence="2" type="ORF">CLV97_106119</name>
</gene>
<dbReference type="PANTHER" id="PTHR43649">
    <property type="entry name" value="ARABINOSE-BINDING PROTEIN-RELATED"/>
    <property type="match status" value="1"/>
</dbReference>
<dbReference type="Pfam" id="PF13416">
    <property type="entry name" value="SBP_bac_8"/>
    <property type="match status" value="1"/>
</dbReference>
<protein>
    <submittedName>
        <fullName evidence="2">Carbohydrate ABC transporter substrate-binding protein (CUT1 family)</fullName>
    </submittedName>
</protein>
<proteinExistence type="predicted"/>
<dbReference type="PANTHER" id="PTHR43649:SF11">
    <property type="entry name" value="ABC TRANSPORTER SUBSTRATE-BINDING PROTEIN YESO-RELATED"/>
    <property type="match status" value="1"/>
</dbReference>
<feature type="signal peptide" evidence="1">
    <location>
        <begin position="1"/>
        <end position="31"/>
    </location>
</feature>
<dbReference type="PROSITE" id="PS51257">
    <property type="entry name" value="PROKAR_LIPOPROTEIN"/>
    <property type="match status" value="1"/>
</dbReference>
<accession>A0A2T0LH43</accession>
<dbReference type="InterPro" id="IPR006059">
    <property type="entry name" value="SBP"/>
</dbReference>